<dbReference type="RefSeq" id="WP_182838129.1">
    <property type="nucleotide sequence ID" value="NZ_BAAABQ010000074.1"/>
</dbReference>
<dbReference type="Gene3D" id="2.40.10.500">
    <property type="match status" value="2"/>
</dbReference>
<dbReference type="Pfam" id="PF01436">
    <property type="entry name" value="NHL"/>
    <property type="match status" value="4"/>
</dbReference>
<feature type="repeat" description="NHL" evidence="2">
    <location>
        <begin position="200"/>
        <end position="241"/>
    </location>
</feature>
<dbReference type="InterPro" id="IPR001258">
    <property type="entry name" value="NHL_repeat"/>
</dbReference>
<dbReference type="EMBL" id="JACJID010000003">
    <property type="protein sequence ID" value="MBA8926965.1"/>
    <property type="molecule type" value="Genomic_DNA"/>
</dbReference>
<feature type="repeat" description="NHL" evidence="2">
    <location>
        <begin position="120"/>
        <end position="158"/>
    </location>
</feature>
<name>A0ABR6BJA8_9PSEU</name>
<sequence length="378" mass="40066">MPSTGTLTVSSTAVEQGEQLMFGYSTQQEKVSAKNWVGLYADPGNGPINGSYVGPSTAYRYSPGASGTVFLPSGALGPGNYIAFYLYDDGYTSLAEPVRFTVRPGAPLVEQPQRRGSMASPGRGLGQLARPEGLAVDRLGQLWVADTGNNRVQAFTANGLPVRLLSGRLAEPQDVAVDDAGTVYVADTGNNRVAVFAWWGGYLREFGVGVLDKPRGIAVDKSGHVYVADTRNQRVARFDARSGQLLGSITAQMSSPQGVTVDAKGQLWVVQNGKADSGNDSVVRYAADGTVAAVFGYGQHSKYGGLSNPAYVAVDGGGTVLVTVPDYDWVAQFAPTGPFRCEFGTDLRFPLGVALDRRGHIFVVDNGNSRIVEFGAHR</sequence>
<dbReference type="SUPFAM" id="SSF101898">
    <property type="entry name" value="NHL repeat"/>
    <property type="match status" value="1"/>
</dbReference>
<dbReference type="PANTHER" id="PTHR24104">
    <property type="entry name" value="E3 UBIQUITIN-PROTEIN LIGASE NHLRC1-RELATED"/>
    <property type="match status" value="1"/>
</dbReference>
<protein>
    <submittedName>
        <fullName evidence="3">Sugar lactone lactonase YvrE</fullName>
    </submittedName>
</protein>
<evidence type="ECO:0000313" key="4">
    <source>
        <dbReference type="Proteomes" id="UP000517916"/>
    </source>
</evidence>
<comment type="caution">
    <text evidence="3">The sequence shown here is derived from an EMBL/GenBank/DDBJ whole genome shotgun (WGS) entry which is preliminary data.</text>
</comment>
<proteinExistence type="predicted"/>
<dbReference type="InterPro" id="IPR050952">
    <property type="entry name" value="TRIM-NHL_E3_ligases"/>
</dbReference>
<dbReference type="Proteomes" id="UP000517916">
    <property type="component" value="Unassembled WGS sequence"/>
</dbReference>
<accession>A0ABR6BJA8</accession>
<evidence type="ECO:0000313" key="3">
    <source>
        <dbReference type="EMBL" id="MBA8926965.1"/>
    </source>
</evidence>
<reference evidence="3 4" key="1">
    <citation type="submission" date="2020-08" db="EMBL/GenBank/DDBJ databases">
        <title>Genomic Encyclopedia of Archaeal and Bacterial Type Strains, Phase II (KMG-II): from individual species to whole genera.</title>
        <authorList>
            <person name="Goeker M."/>
        </authorList>
    </citation>
    <scope>NUCLEOTIDE SEQUENCE [LARGE SCALE GENOMIC DNA]</scope>
    <source>
        <strain evidence="3 4">DSM 43850</strain>
    </source>
</reference>
<keyword evidence="4" id="KW-1185">Reference proteome</keyword>
<dbReference type="CDD" id="cd05819">
    <property type="entry name" value="NHL"/>
    <property type="match status" value="1"/>
</dbReference>
<evidence type="ECO:0000256" key="2">
    <source>
        <dbReference type="PROSITE-ProRule" id="PRU00504"/>
    </source>
</evidence>
<dbReference type="Gene3D" id="2.120.10.30">
    <property type="entry name" value="TolB, C-terminal domain"/>
    <property type="match status" value="1"/>
</dbReference>
<gene>
    <name evidence="3" type="ORF">BC739_004171</name>
</gene>
<evidence type="ECO:0000256" key="1">
    <source>
        <dbReference type="ARBA" id="ARBA00022737"/>
    </source>
</evidence>
<feature type="repeat" description="NHL" evidence="2">
    <location>
        <begin position="167"/>
        <end position="199"/>
    </location>
</feature>
<feature type="repeat" description="NHL" evidence="2">
    <location>
        <begin position="339"/>
        <end position="377"/>
    </location>
</feature>
<dbReference type="PROSITE" id="PS51125">
    <property type="entry name" value="NHL"/>
    <property type="match status" value="4"/>
</dbReference>
<organism evidence="3 4">
    <name type="scientific">Kutzneria viridogrisea</name>
    <dbReference type="NCBI Taxonomy" id="47990"/>
    <lineage>
        <taxon>Bacteria</taxon>
        <taxon>Bacillati</taxon>
        <taxon>Actinomycetota</taxon>
        <taxon>Actinomycetes</taxon>
        <taxon>Pseudonocardiales</taxon>
        <taxon>Pseudonocardiaceae</taxon>
        <taxon>Kutzneria</taxon>
    </lineage>
</organism>
<dbReference type="InterPro" id="IPR011042">
    <property type="entry name" value="6-blade_b-propeller_TolB-like"/>
</dbReference>
<keyword evidence="1" id="KW-0677">Repeat</keyword>